<sequence>MYDNYVAIIIGIVEGLTEFLPVSSTGHMILTQELLNITHDDSLLNTFDIVIQLGAILAVVLVYWNRILSLFGIRVGVQQAKPNQMDLIHILIGIIPAMALAFFFEEKIDTYLFSPYTVLVGLVLGGILLIAAEKIEHSKPLTDDLDNLSYRQALSIGLWQIVSLWPGFSRSGSTIAAGMLVGTNRKVAADFTFIMAIPIMFAASGYKLLTTWDQFTPDSASFFAIGFLVSFMVALLAVVTFIKLVSKLKLTYFAYYRFALAAVFLVYLLVKR</sequence>
<dbReference type="HAMAP" id="MF_01006">
    <property type="entry name" value="Undec_diphosphatase"/>
    <property type="match status" value="1"/>
</dbReference>
<keyword evidence="9 17" id="KW-0573">Peptidoglycan synthesis</keyword>
<comment type="catalytic activity">
    <reaction evidence="16 17">
        <text>di-trans,octa-cis-undecaprenyl diphosphate + H2O = di-trans,octa-cis-undecaprenyl phosphate + phosphate + H(+)</text>
        <dbReference type="Rhea" id="RHEA:28094"/>
        <dbReference type="ChEBI" id="CHEBI:15377"/>
        <dbReference type="ChEBI" id="CHEBI:15378"/>
        <dbReference type="ChEBI" id="CHEBI:43474"/>
        <dbReference type="ChEBI" id="CHEBI:58405"/>
        <dbReference type="ChEBI" id="CHEBI:60392"/>
        <dbReference type="EC" id="3.6.1.27"/>
    </reaction>
</comment>
<comment type="similarity">
    <text evidence="2 17">Belongs to the UppP family.</text>
</comment>
<dbReference type="GO" id="GO:0009252">
    <property type="term" value="P:peptidoglycan biosynthetic process"/>
    <property type="evidence" value="ECO:0007669"/>
    <property type="project" value="UniProtKB-KW"/>
</dbReference>
<evidence type="ECO:0000256" key="15">
    <source>
        <dbReference type="ARBA" id="ARBA00032932"/>
    </source>
</evidence>
<evidence type="ECO:0000313" key="18">
    <source>
        <dbReference type="EMBL" id="TCZ76138.1"/>
    </source>
</evidence>
<dbReference type="RefSeq" id="WP_132418864.1">
    <property type="nucleotide sequence ID" value="NZ_SKFG01000014.1"/>
</dbReference>
<dbReference type="GO" id="GO:0008360">
    <property type="term" value="P:regulation of cell shape"/>
    <property type="evidence" value="ECO:0007669"/>
    <property type="project" value="UniProtKB-KW"/>
</dbReference>
<keyword evidence="5 17" id="KW-1003">Cell membrane</keyword>
<dbReference type="PANTHER" id="PTHR30622:SF3">
    <property type="entry name" value="UNDECAPRENYL-DIPHOSPHATASE"/>
    <property type="match status" value="1"/>
</dbReference>
<feature type="transmembrane region" description="Helical" evidence="17">
    <location>
        <begin position="43"/>
        <end position="64"/>
    </location>
</feature>
<accession>A0A4R4EDQ2</accession>
<comment type="caution">
    <text evidence="18">The sequence shown here is derived from an EMBL/GenBank/DDBJ whole genome shotgun (WGS) entry which is preliminary data.</text>
</comment>
<evidence type="ECO:0000256" key="16">
    <source>
        <dbReference type="ARBA" id="ARBA00047594"/>
    </source>
</evidence>
<feature type="transmembrane region" description="Helical" evidence="17">
    <location>
        <begin position="221"/>
        <end position="242"/>
    </location>
</feature>
<dbReference type="NCBIfam" id="NF001390">
    <property type="entry name" value="PRK00281.1-4"/>
    <property type="match status" value="1"/>
</dbReference>
<evidence type="ECO:0000256" key="11">
    <source>
        <dbReference type="ARBA" id="ARBA00023136"/>
    </source>
</evidence>
<gene>
    <name evidence="17" type="primary">uppP</name>
    <name evidence="18" type="ORF">E0485_14955</name>
</gene>
<dbReference type="NCBIfam" id="NF001389">
    <property type="entry name" value="PRK00281.1-2"/>
    <property type="match status" value="1"/>
</dbReference>
<evidence type="ECO:0000256" key="4">
    <source>
        <dbReference type="ARBA" id="ARBA00021581"/>
    </source>
</evidence>
<feature type="transmembrane region" description="Helical" evidence="17">
    <location>
        <begin position="110"/>
        <end position="132"/>
    </location>
</feature>
<feature type="transmembrane region" description="Helical" evidence="17">
    <location>
        <begin position="85"/>
        <end position="104"/>
    </location>
</feature>
<dbReference type="GO" id="GO:0050380">
    <property type="term" value="F:undecaprenyl-diphosphatase activity"/>
    <property type="evidence" value="ECO:0007669"/>
    <property type="project" value="UniProtKB-UniRule"/>
</dbReference>
<keyword evidence="12 17" id="KW-0046">Antibiotic resistance</keyword>
<protein>
    <recommendedName>
        <fullName evidence="4 17">Undecaprenyl-diphosphatase</fullName>
        <ecNumber evidence="3 17">3.6.1.27</ecNumber>
    </recommendedName>
    <alternativeName>
        <fullName evidence="15 17">Bacitracin resistance protein</fullName>
    </alternativeName>
    <alternativeName>
        <fullName evidence="14 17">Undecaprenyl pyrophosphate phosphatase</fullName>
    </alternativeName>
</protein>
<proteinExistence type="inferred from homology"/>
<evidence type="ECO:0000256" key="7">
    <source>
        <dbReference type="ARBA" id="ARBA00022801"/>
    </source>
</evidence>
<keyword evidence="10 17" id="KW-1133">Transmembrane helix</keyword>
<dbReference type="PANTHER" id="PTHR30622">
    <property type="entry name" value="UNDECAPRENYL-DIPHOSPHATASE"/>
    <property type="match status" value="1"/>
</dbReference>
<dbReference type="EMBL" id="SKFG01000014">
    <property type="protein sequence ID" value="TCZ76138.1"/>
    <property type="molecule type" value="Genomic_DNA"/>
</dbReference>
<keyword evidence="11 17" id="KW-0472">Membrane</keyword>
<comment type="subcellular location">
    <subcellularLocation>
        <location evidence="1 17">Cell membrane</location>
        <topology evidence="1 17">Multi-pass membrane protein</topology>
    </subcellularLocation>
</comment>
<evidence type="ECO:0000256" key="8">
    <source>
        <dbReference type="ARBA" id="ARBA00022960"/>
    </source>
</evidence>
<feature type="transmembrane region" description="Helical" evidence="17">
    <location>
        <begin position="254"/>
        <end position="270"/>
    </location>
</feature>
<keyword evidence="8 17" id="KW-0133">Cell shape</keyword>
<keyword evidence="19" id="KW-1185">Reference proteome</keyword>
<dbReference type="GO" id="GO:0071555">
    <property type="term" value="P:cell wall organization"/>
    <property type="evidence" value="ECO:0007669"/>
    <property type="project" value="UniProtKB-KW"/>
</dbReference>
<evidence type="ECO:0000256" key="5">
    <source>
        <dbReference type="ARBA" id="ARBA00022475"/>
    </source>
</evidence>
<evidence type="ECO:0000256" key="2">
    <source>
        <dbReference type="ARBA" id="ARBA00010621"/>
    </source>
</evidence>
<keyword evidence="6 17" id="KW-0812">Transmembrane</keyword>
<dbReference type="NCBIfam" id="TIGR00753">
    <property type="entry name" value="undec_PP_bacA"/>
    <property type="match status" value="1"/>
</dbReference>
<comment type="function">
    <text evidence="17">Catalyzes the dephosphorylation of undecaprenyl diphosphate (UPP). Confers resistance to bacitracin.</text>
</comment>
<evidence type="ECO:0000256" key="6">
    <source>
        <dbReference type="ARBA" id="ARBA00022692"/>
    </source>
</evidence>
<evidence type="ECO:0000256" key="3">
    <source>
        <dbReference type="ARBA" id="ARBA00012374"/>
    </source>
</evidence>
<evidence type="ECO:0000313" key="19">
    <source>
        <dbReference type="Proteomes" id="UP000295418"/>
    </source>
</evidence>
<evidence type="ECO:0000256" key="13">
    <source>
        <dbReference type="ARBA" id="ARBA00023316"/>
    </source>
</evidence>
<dbReference type="GO" id="GO:0005886">
    <property type="term" value="C:plasma membrane"/>
    <property type="evidence" value="ECO:0007669"/>
    <property type="project" value="UniProtKB-SubCell"/>
</dbReference>
<evidence type="ECO:0000256" key="1">
    <source>
        <dbReference type="ARBA" id="ARBA00004651"/>
    </source>
</evidence>
<dbReference type="Pfam" id="PF02673">
    <property type="entry name" value="BacA"/>
    <property type="match status" value="1"/>
</dbReference>
<feature type="transmembrane region" description="Helical" evidence="17">
    <location>
        <begin position="187"/>
        <end position="209"/>
    </location>
</feature>
<evidence type="ECO:0000256" key="9">
    <source>
        <dbReference type="ARBA" id="ARBA00022984"/>
    </source>
</evidence>
<dbReference type="AlphaFoldDB" id="A0A4R4EDQ2"/>
<keyword evidence="7 17" id="KW-0378">Hydrolase</keyword>
<dbReference type="EC" id="3.6.1.27" evidence="3 17"/>
<dbReference type="OrthoDB" id="9808289at2"/>
<reference evidence="18 19" key="1">
    <citation type="submission" date="2019-03" db="EMBL/GenBank/DDBJ databases">
        <authorList>
            <person name="Kim M.K.M."/>
        </authorList>
    </citation>
    <scope>NUCLEOTIDE SEQUENCE [LARGE SCALE GENOMIC DNA]</scope>
    <source>
        <strain evidence="18 19">18JY21-1</strain>
    </source>
</reference>
<organism evidence="18 19">
    <name type="scientific">Paenibacillus albiflavus</name>
    <dbReference type="NCBI Taxonomy" id="2545760"/>
    <lineage>
        <taxon>Bacteria</taxon>
        <taxon>Bacillati</taxon>
        <taxon>Bacillota</taxon>
        <taxon>Bacilli</taxon>
        <taxon>Bacillales</taxon>
        <taxon>Paenibacillaceae</taxon>
        <taxon>Paenibacillus</taxon>
    </lineage>
</organism>
<name>A0A4R4EDQ2_9BACL</name>
<evidence type="ECO:0000256" key="17">
    <source>
        <dbReference type="HAMAP-Rule" id="MF_01006"/>
    </source>
</evidence>
<dbReference type="Proteomes" id="UP000295418">
    <property type="component" value="Unassembled WGS sequence"/>
</dbReference>
<evidence type="ECO:0000256" key="10">
    <source>
        <dbReference type="ARBA" id="ARBA00022989"/>
    </source>
</evidence>
<dbReference type="GO" id="GO:0046677">
    <property type="term" value="P:response to antibiotic"/>
    <property type="evidence" value="ECO:0007669"/>
    <property type="project" value="UniProtKB-UniRule"/>
</dbReference>
<dbReference type="InterPro" id="IPR003824">
    <property type="entry name" value="UppP"/>
</dbReference>
<keyword evidence="13 17" id="KW-0961">Cell wall biogenesis/degradation</keyword>
<evidence type="ECO:0000256" key="12">
    <source>
        <dbReference type="ARBA" id="ARBA00023251"/>
    </source>
</evidence>
<evidence type="ECO:0000256" key="14">
    <source>
        <dbReference type="ARBA" id="ARBA00032707"/>
    </source>
</evidence>
<comment type="miscellaneous">
    <text evidence="17">Bacitracin is thought to be involved in the inhibition of peptidoglycan synthesis by sequestering undecaprenyl diphosphate, thereby reducing the pool of lipid carrier available.</text>
</comment>